<accession>A0ABR8DB97</accession>
<evidence type="ECO:0000313" key="1">
    <source>
        <dbReference type="EMBL" id="MBD2504452.1"/>
    </source>
</evidence>
<evidence type="ECO:0000313" key="2">
    <source>
        <dbReference type="Proteomes" id="UP000661112"/>
    </source>
</evidence>
<dbReference type="EMBL" id="JACJSG010000051">
    <property type="protein sequence ID" value="MBD2504452.1"/>
    <property type="molecule type" value="Genomic_DNA"/>
</dbReference>
<name>A0ABR8DB97_9NOST</name>
<keyword evidence="2" id="KW-1185">Reference proteome</keyword>
<dbReference type="RefSeq" id="WP_190478249.1">
    <property type="nucleotide sequence ID" value="NZ_JACJSG010000051.1"/>
</dbReference>
<protein>
    <submittedName>
        <fullName evidence="1">Uncharacterized protein</fullName>
    </submittedName>
</protein>
<organism evidence="1 2">
    <name type="scientific">Anabaena azotica FACHB-119</name>
    <dbReference type="NCBI Taxonomy" id="947527"/>
    <lineage>
        <taxon>Bacteria</taxon>
        <taxon>Bacillati</taxon>
        <taxon>Cyanobacteriota</taxon>
        <taxon>Cyanophyceae</taxon>
        <taxon>Nostocales</taxon>
        <taxon>Nostocaceae</taxon>
        <taxon>Anabaena</taxon>
        <taxon>Anabaena azotica</taxon>
    </lineage>
</organism>
<reference evidence="1 2" key="1">
    <citation type="journal article" date="2020" name="ISME J.">
        <title>Comparative genomics reveals insights into cyanobacterial evolution and habitat adaptation.</title>
        <authorList>
            <person name="Chen M.Y."/>
            <person name="Teng W.K."/>
            <person name="Zhao L."/>
            <person name="Hu C.X."/>
            <person name="Zhou Y.K."/>
            <person name="Han B.P."/>
            <person name="Song L.R."/>
            <person name="Shu W.S."/>
        </authorList>
    </citation>
    <scope>NUCLEOTIDE SEQUENCE [LARGE SCALE GENOMIC DNA]</scope>
    <source>
        <strain evidence="1 2">FACHB-119</strain>
    </source>
</reference>
<comment type="caution">
    <text evidence="1">The sequence shown here is derived from an EMBL/GenBank/DDBJ whole genome shotgun (WGS) entry which is preliminary data.</text>
</comment>
<sequence length="80" mass="9495">MKGNFFISQQEKERLFHTQLVKYGVKFEKAAKVAKILASGQSEEELTEEEQRLVKEACQQWLKGHKRHKQLVSLFEYVKR</sequence>
<proteinExistence type="predicted"/>
<dbReference type="Proteomes" id="UP000661112">
    <property type="component" value="Unassembled WGS sequence"/>
</dbReference>
<gene>
    <name evidence="1" type="ORF">H6G83_28240</name>
</gene>